<evidence type="ECO:0000313" key="2">
    <source>
        <dbReference type="EMBL" id="SVD90319.1"/>
    </source>
</evidence>
<feature type="non-terminal residue" evidence="2">
    <location>
        <position position="81"/>
    </location>
</feature>
<feature type="region of interest" description="Disordered" evidence="1">
    <location>
        <begin position="59"/>
        <end position="81"/>
    </location>
</feature>
<evidence type="ECO:0000256" key="1">
    <source>
        <dbReference type="SAM" id="MobiDB-lite"/>
    </source>
</evidence>
<dbReference type="EMBL" id="UINC01180895">
    <property type="protein sequence ID" value="SVD90319.1"/>
    <property type="molecule type" value="Genomic_DNA"/>
</dbReference>
<feature type="non-terminal residue" evidence="2">
    <location>
        <position position="1"/>
    </location>
</feature>
<dbReference type="AlphaFoldDB" id="A0A382Z561"/>
<organism evidence="2">
    <name type="scientific">marine metagenome</name>
    <dbReference type="NCBI Taxonomy" id="408172"/>
    <lineage>
        <taxon>unclassified sequences</taxon>
        <taxon>metagenomes</taxon>
        <taxon>ecological metagenomes</taxon>
    </lineage>
</organism>
<reference evidence="2" key="1">
    <citation type="submission" date="2018-05" db="EMBL/GenBank/DDBJ databases">
        <authorList>
            <person name="Lanie J.A."/>
            <person name="Ng W.-L."/>
            <person name="Kazmierczak K.M."/>
            <person name="Andrzejewski T.M."/>
            <person name="Davidsen T.M."/>
            <person name="Wayne K.J."/>
            <person name="Tettelin H."/>
            <person name="Glass J.I."/>
            <person name="Rusch D."/>
            <person name="Podicherti R."/>
            <person name="Tsui H.-C.T."/>
            <person name="Winkler M.E."/>
        </authorList>
    </citation>
    <scope>NUCLEOTIDE SEQUENCE</scope>
</reference>
<name>A0A382Z561_9ZZZZ</name>
<protein>
    <submittedName>
        <fullName evidence="2">Uncharacterized protein</fullName>
    </submittedName>
</protein>
<proteinExistence type="predicted"/>
<sequence length="81" mass="8922">RSHQHPRIIGDDLHTLVYRHHHVVGHPGRRLLPLWSLRPDTGLATGRVQVVTPLSYLNGPALPSGRPTATGHTHVRPTGLL</sequence>
<accession>A0A382Z561</accession>
<gene>
    <name evidence="2" type="ORF">METZ01_LOCUS443173</name>
</gene>